<dbReference type="GO" id="GO:0005634">
    <property type="term" value="C:nucleus"/>
    <property type="evidence" value="ECO:0007669"/>
    <property type="project" value="TreeGrafter"/>
</dbReference>
<dbReference type="InterPro" id="IPR019496">
    <property type="entry name" value="NUFIP1_cons_dom"/>
</dbReference>
<feature type="compositionally biased region" description="Polar residues" evidence="1">
    <location>
        <begin position="543"/>
        <end position="553"/>
    </location>
</feature>
<feature type="compositionally biased region" description="Polar residues" evidence="1">
    <location>
        <begin position="591"/>
        <end position="604"/>
    </location>
</feature>
<dbReference type="EMBL" id="OE001046">
    <property type="protein sequence ID" value="CAD7455840.1"/>
    <property type="molecule type" value="Genomic_DNA"/>
</dbReference>
<gene>
    <name evidence="3" type="ORF">TTEB3V08_LOCUS3890</name>
</gene>
<feature type="region of interest" description="Disordered" evidence="1">
    <location>
        <begin position="322"/>
        <end position="385"/>
    </location>
</feature>
<feature type="domain" description="C2H2-type" evidence="2">
    <location>
        <begin position="250"/>
        <end position="270"/>
    </location>
</feature>
<evidence type="ECO:0000256" key="1">
    <source>
        <dbReference type="SAM" id="MobiDB-lite"/>
    </source>
</evidence>
<dbReference type="GO" id="GO:0003723">
    <property type="term" value="F:RNA binding"/>
    <property type="evidence" value="ECO:0007669"/>
    <property type="project" value="InterPro"/>
</dbReference>
<evidence type="ECO:0000313" key="3">
    <source>
        <dbReference type="EMBL" id="CAD7455840.1"/>
    </source>
</evidence>
<protein>
    <recommendedName>
        <fullName evidence="2">C2H2-type domain-containing protein</fullName>
    </recommendedName>
</protein>
<dbReference type="GO" id="GO:0000492">
    <property type="term" value="P:box C/D snoRNP assembly"/>
    <property type="evidence" value="ECO:0007669"/>
    <property type="project" value="TreeGrafter"/>
</dbReference>
<feature type="region of interest" description="Disordered" evidence="1">
    <location>
        <begin position="531"/>
        <end position="656"/>
    </location>
</feature>
<dbReference type="Pfam" id="PF10453">
    <property type="entry name" value="NUFIP1"/>
    <property type="match status" value="1"/>
</dbReference>
<dbReference type="PANTHER" id="PTHR13309:SF0">
    <property type="entry name" value="FMR1-INTERACTING PROTEIN NUFIP1"/>
    <property type="match status" value="1"/>
</dbReference>
<feature type="compositionally biased region" description="Pro residues" evidence="1">
    <location>
        <begin position="93"/>
        <end position="102"/>
    </location>
</feature>
<feature type="compositionally biased region" description="Basic and acidic residues" evidence="1">
    <location>
        <begin position="620"/>
        <end position="642"/>
    </location>
</feature>
<dbReference type="PROSITE" id="PS00028">
    <property type="entry name" value="ZINC_FINGER_C2H2_1"/>
    <property type="match status" value="1"/>
</dbReference>
<feature type="compositionally biased region" description="Pro residues" evidence="1">
    <location>
        <begin position="51"/>
        <end position="86"/>
    </location>
</feature>
<evidence type="ECO:0000259" key="2">
    <source>
        <dbReference type="PROSITE" id="PS00028"/>
    </source>
</evidence>
<sequence length="747" mass="84011">MVFVRGRGRGVNGVFKPRGRGGLTKPPPLLGPPQLHHLRPRPGPGLHLPPGLRPPPGMRSPRLLPPPPPLGLRRPPLPPFTSPPHIPRSFHPDLPPRLPPPAMLRGRPPLGPGFMSIPSPLGRGGPFRREGPSRGGPPRGGPPRGGPPRGGVPKRGAFAQRGARGKPNVKKNLNTLNMEEQEINKPWVSEAIKNEIMKKHKLYQKAKKSNEETDWNEFKEQKNKVVTMVSASKLEYIGNHPEEGARAHYCETCDRDMKTALMLAQHIQEHGICGIDGCKFTAHPKVIAKHVQMQHLTGLYHKICKADTPEDISKWIEDRKRRYPSKENVERHKAKQQEKQQRGERLDRPKKRFNEYVRDNGLRGNRRGGRGRMQHRRHRGRPRDVDNSTLKLPLYNKEEWRGGLPAFLGTAVFREEVEVVEAQVDADQFSDSEWEGRSEKSIKTSGKSATTLPAVSNILSALMSCYASDNTDSEDVIDVPKVNNKVLTTQNESNSSALSKNCLNETNNKRETVIEETPDVSKIVIDETCDSGHNVGHHHDAPNSINLLTNKETPSLPAEPETPHRSGSEPDEAPITFKKLDHTQNHEETNNCDSSSRTLNNGTQLDGRKNPRKRQRHNRGRTDENTESRQEVQQTDRGRKGDFQQNKRGNTSTYVRRRRPTLLEKLLGNEIRHERNAILQCVRYVVQNNFLELGSSISQATKDETADVQKGSKTNILAQCIHHIVQNKLIEEIVPVNVKNDHTCSPK</sequence>
<feature type="compositionally biased region" description="Polar residues" evidence="1">
    <location>
        <begin position="643"/>
        <end position="654"/>
    </location>
</feature>
<organism evidence="3">
    <name type="scientific">Timema tahoe</name>
    <dbReference type="NCBI Taxonomy" id="61484"/>
    <lineage>
        <taxon>Eukaryota</taxon>
        <taxon>Metazoa</taxon>
        <taxon>Ecdysozoa</taxon>
        <taxon>Arthropoda</taxon>
        <taxon>Hexapoda</taxon>
        <taxon>Insecta</taxon>
        <taxon>Pterygota</taxon>
        <taxon>Neoptera</taxon>
        <taxon>Polyneoptera</taxon>
        <taxon>Phasmatodea</taxon>
        <taxon>Timematodea</taxon>
        <taxon>Timematoidea</taxon>
        <taxon>Timematidae</taxon>
        <taxon>Timema</taxon>
    </lineage>
</organism>
<reference evidence="3" key="1">
    <citation type="submission" date="2020-11" db="EMBL/GenBank/DDBJ databases">
        <authorList>
            <person name="Tran Van P."/>
        </authorList>
    </citation>
    <scope>NUCLEOTIDE SEQUENCE</scope>
</reference>
<feature type="compositionally biased region" description="Basic and acidic residues" evidence="1">
    <location>
        <begin position="322"/>
        <end position="361"/>
    </location>
</feature>
<feature type="compositionally biased region" description="Basic and acidic residues" evidence="1">
    <location>
        <begin position="578"/>
        <end position="589"/>
    </location>
</feature>
<dbReference type="AlphaFoldDB" id="A0A7R9IDR6"/>
<proteinExistence type="predicted"/>
<accession>A0A7R9IDR6</accession>
<name>A0A7R9IDR6_9NEOP</name>
<feature type="region of interest" description="Disordered" evidence="1">
    <location>
        <begin position="1"/>
        <end position="170"/>
    </location>
</feature>
<feature type="compositionally biased region" description="Basic residues" evidence="1">
    <location>
        <begin position="610"/>
        <end position="619"/>
    </location>
</feature>
<feature type="compositionally biased region" description="Basic residues" evidence="1">
    <location>
        <begin position="364"/>
        <end position="381"/>
    </location>
</feature>
<dbReference type="PANTHER" id="PTHR13309">
    <property type="entry name" value="NUCLEAR FRAGILE X MENTAL RETARDATION PROTEIN INTERACTING PROTEIN 1"/>
    <property type="match status" value="1"/>
</dbReference>
<dbReference type="InterPro" id="IPR039136">
    <property type="entry name" value="NUFIP1-like"/>
</dbReference>
<dbReference type="InterPro" id="IPR013087">
    <property type="entry name" value="Znf_C2H2_type"/>
</dbReference>